<proteinExistence type="predicted"/>
<sequence length="74" mass="7870">MIMQSPVIIGPAEVMQIDVEPSVARDQPPSPKIRPVLVVSDDEIRSAAKAIQDHPSPPCVGADARADVWIMIGG</sequence>
<evidence type="ECO:0000313" key="1">
    <source>
        <dbReference type="EMBL" id="AQS88236.1"/>
    </source>
</evidence>
<accession>A0A1U9KR14</accession>
<organism evidence="1 2">
    <name type="scientific">Neoasaia chiangmaiensis</name>
    <dbReference type="NCBI Taxonomy" id="320497"/>
    <lineage>
        <taxon>Bacteria</taxon>
        <taxon>Pseudomonadati</taxon>
        <taxon>Pseudomonadota</taxon>
        <taxon>Alphaproteobacteria</taxon>
        <taxon>Acetobacterales</taxon>
        <taxon>Acetobacteraceae</taxon>
        <taxon>Neoasaia</taxon>
    </lineage>
</organism>
<dbReference type="KEGG" id="nch:A0U93_10130"/>
<gene>
    <name evidence="1" type="ORF">A0U93_10130</name>
</gene>
<protein>
    <submittedName>
        <fullName evidence="1">Uncharacterized protein</fullName>
    </submittedName>
</protein>
<dbReference type="Proteomes" id="UP000188604">
    <property type="component" value="Chromosome"/>
</dbReference>
<name>A0A1U9KR14_9PROT</name>
<dbReference type="AlphaFoldDB" id="A0A1U9KR14"/>
<keyword evidence="2" id="KW-1185">Reference proteome</keyword>
<evidence type="ECO:0000313" key="2">
    <source>
        <dbReference type="Proteomes" id="UP000188604"/>
    </source>
</evidence>
<reference evidence="1 2" key="1">
    <citation type="submission" date="2016-03" db="EMBL/GenBank/DDBJ databases">
        <title>Acetic acid bacteria sequencing.</title>
        <authorList>
            <person name="Brandt J."/>
            <person name="Jakob F."/>
            <person name="Vogel R.F."/>
        </authorList>
    </citation>
    <scope>NUCLEOTIDE SEQUENCE [LARGE SCALE GENOMIC DNA]</scope>
    <source>
        <strain evidence="1 2">NBRC 101099</strain>
    </source>
</reference>
<dbReference type="EMBL" id="CP014691">
    <property type="protein sequence ID" value="AQS88236.1"/>
    <property type="molecule type" value="Genomic_DNA"/>
</dbReference>